<dbReference type="PANTHER" id="PTHR44591:SF3">
    <property type="entry name" value="RESPONSE REGULATORY DOMAIN-CONTAINING PROTEIN"/>
    <property type="match status" value="1"/>
</dbReference>
<dbReference type="InterPro" id="IPR050595">
    <property type="entry name" value="Bact_response_regulator"/>
</dbReference>
<dbReference type="SUPFAM" id="SSF52172">
    <property type="entry name" value="CheY-like"/>
    <property type="match status" value="1"/>
</dbReference>
<dbReference type="InterPro" id="IPR001789">
    <property type="entry name" value="Sig_transdc_resp-reg_receiver"/>
</dbReference>
<dbReference type="Gene3D" id="3.40.50.2300">
    <property type="match status" value="1"/>
</dbReference>
<dbReference type="PANTHER" id="PTHR44591">
    <property type="entry name" value="STRESS RESPONSE REGULATOR PROTEIN 1"/>
    <property type="match status" value="1"/>
</dbReference>
<dbReference type="GO" id="GO:0000160">
    <property type="term" value="P:phosphorelay signal transduction system"/>
    <property type="evidence" value="ECO:0007669"/>
    <property type="project" value="InterPro"/>
</dbReference>
<dbReference type="PROSITE" id="PS50110">
    <property type="entry name" value="RESPONSE_REGULATORY"/>
    <property type="match status" value="1"/>
</dbReference>
<name>A0A3B1BSP6_9ZZZZ</name>
<dbReference type="Pfam" id="PF00072">
    <property type="entry name" value="Response_reg"/>
    <property type="match status" value="1"/>
</dbReference>
<reference evidence="3" key="1">
    <citation type="submission" date="2018-06" db="EMBL/GenBank/DDBJ databases">
        <authorList>
            <person name="Zhirakovskaya E."/>
        </authorList>
    </citation>
    <scope>NUCLEOTIDE SEQUENCE</scope>
</reference>
<organism evidence="3">
    <name type="scientific">hydrothermal vent metagenome</name>
    <dbReference type="NCBI Taxonomy" id="652676"/>
    <lineage>
        <taxon>unclassified sequences</taxon>
        <taxon>metagenomes</taxon>
        <taxon>ecological metagenomes</taxon>
    </lineage>
</organism>
<keyword evidence="1" id="KW-0597">Phosphoprotein</keyword>
<dbReference type="EMBL" id="UOGB01000201">
    <property type="protein sequence ID" value="VAX21326.1"/>
    <property type="molecule type" value="Genomic_DNA"/>
</dbReference>
<proteinExistence type="predicted"/>
<dbReference type="InterPro" id="IPR011006">
    <property type="entry name" value="CheY-like_superfamily"/>
</dbReference>
<accession>A0A3B1BSP6</accession>
<protein>
    <recommendedName>
        <fullName evidence="2">Response regulatory domain-containing protein</fullName>
    </recommendedName>
</protein>
<gene>
    <name evidence="3" type="ORF">MNBD_NITROSPINAE03-1454</name>
</gene>
<dbReference type="SMART" id="SM00448">
    <property type="entry name" value="REC"/>
    <property type="match status" value="1"/>
</dbReference>
<sequence>MPQTLYPHLKVLSADDSNVIRKILKKALASFDISDVDEASDGREALDKIRENNYDVILLDWTMPRMTGLEVLKEIRKDPDKKDTPVIMITAECMKKNFVEAAQAGVSEYITKPFTAEALGKRLKRALRV</sequence>
<dbReference type="AlphaFoldDB" id="A0A3B1BSP6"/>
<feature type="domain" description="Response regulatory" evidence="2">
    <location>
        <begin position="10"/>
        <end position="127"/>
    </location>
</feature>
<evidence type="ECO:0000256" key="1">
    <source>
        <dbReference type="ARBA" id="ARBA00022553"/>
    </source>
</evidence>
<evidence type="ECO:0000259" key="2">
    <source>
        <dbReference type="PROSITE" id="PS50110"/>
    </source>
</evidence>
<evidence type="ECO:0000313" key="3">
    <source>
        <dbReference type="EMBL" id="VAX21326.1"/>
    </source>
</evidence>